<accession>A0A3B7QZH4</accession>
<feature type="chain" id="PRO_5017650431" description="Outer membrane protein beta-barrel domain-containing protein" evidence="1">
    <location>
        <begin position="22"/>
        <end position="195"/>
    </location>
</feature>
<feature type="signal peptide" evidence="1">
    <location>
        <begin position="1"/>
        <end position="21"/>
    </location>
</feature>
<name>A0A3B7QZH4_9BACT</name>
<evidence type="ECO:0008006" key="4">
    <source>
        <dbReference type="Google" id="ProtNLM"/>
    </source>
</evidence>
<organism evidence="2 3">
    <name type="scientific">Hymenobacter oligotrophus</name>
    <dbReference type="NCBI Taxonomy" id="2319843"/>
    <lineage>
        <taxon>Bacteria</taxon>
        <taxon>Pseudomonadati</taxon>
        <taxon>Bacteroidota</taxon>
        <taxon>Cytophagia</taxon>
        <taxon>Cytophagales</taxon>
        <taxon>Hymenobacteraceae</taxon>
        <taxon>Hymenobacter</taxon>
    </lineage>
</organism>
<sequence>MKFRFFVALGALLLSAGAVLAQDAQEAPALGLRAPLVSYNVQAGASFAGRYGSASYLSPQANFQVSNRLTLFAGGTFMRLMPGAAHYPASTEGGAPRASLRNGTNRYLLYGGGTYALSPRLALTGSAWKDLTPGLPNMGPAVNPYAGFGNLGQGVNLRADYKLTENISVSGGVRVVQGASSAPGLNPILYSPVGY</sequence>
<evidence type="ECO:0000313" key="2">
    <source>
        <dbReference type="EMBL" id="AYA36822.1"/>
    </source>
</evidence>
<reference evidence="2 3" key="1">
    <citation type="submission" date="2018-09" db="EMBL/GenBank/DDBJ databases">
        <title>Hymenobacter medium sp. nov., isolated from R2A medium.</title>
        <authorList>
            <person name="Yingchao G."/>
        </authorList>
    </citation>
    <scope>NUCLEOTIDE SEQUENCE [LARGE SCALE GENOMIC DNA]</scope>
    <source>
        <strain evidence="3">sh-6</strain>
    </source>
</reference>
<dbReference type="AlphaFoldDB" id="A0A3B7QZH4"/>
<proteinExistence type="predicted"/>
<dbReference type="RefSeq" id="WP_119444400.1">
    <property type="nucleotide sequence ID" value="NZ_CP032317.1"/>
</dbReference>
<dbReference type="Proteomes" id="UP000262802">
    <property type="component" value="Chromosome"/>
</dbReference>
<keyword evidence="1" id="KW-0732">Signal</keyword>
<dbReference type="KEGG" id="hyh:D3Y59_06990"/>
<dbReference type="OrthoDB" id="885071at2"/>
<protein>
    <recommendedName>
        <fullName evidence="4">Outer membrane protein beta-barrel domain-containing protein</fullName>
    </recommendedName>
</protein>
<gene>
    <name evidence="2" type="ORF">D3Y59_06990</name>
</gene>
<dbReference type="EMBL" id="CP032317">
    <property type="protein sequence ID" value="AYA36822.1"/>
    <property type="molecule type" value="Genomic_DNA"/>
</dbReference>
<evidence type="ECO:0000313" key="3">
    <source>
        <dbReference type="Proteomes" id="UP000262802"/>
    </source>
</evidence>
<evidence type="ECO:0000256" key="1">
    <source>
        <dbReference type="SAM" id="SignalP"/>
    </source>
</evidence>
<keyword evidence="3" id="KW-1185">Reference proteome</keyword>